<dbReference type="InterPro" id="IPR054416">
    <property type="entry name" value="GST_UstS-like_C"/>
</dbReference>
<dbReference type="EMBL" id="JBAHYK010002813">
    <property type="protein sequence ID" value="KAL0564382.1"/>
    <property type="molecule type" value="Genomic_DNA"/>
</dbReference>
<dbReference type="Gene3D" id="1.20.1050.10">
    <property type="match status" value="1"/>
</dbReference>
<dbReference type="Gene3D" id="3.40.30.10">
    <property type="entry name" value="Glutaredoxin"/>
    <property type="match status" value="1"/>
</dbReference>
<gene>
    <name evidence="2" type="ORF">V5O48_017663</name>
</gene>
<dbReference type="Pfam" id="PF22041">
    <property type="entry name" value="GST_C_7"/>
    <property type="match status" value="1"/>
</dbReference>
<evidence type="ECO:0000259" key="1">
    <source>
        <dbReference type="PROSITE" id="PS50404"/>
    </source>
</evidence>
<dbReference type="SUPFAM" id="SSF47616">
    <property type="entry name" value="GST C-terminal domain-like"/>
    <property type="match status" value="1"/>
</dbReference>
<dbReference type="CDD" id="cd00299">
    <property type="entry name" value="GST_C_family"/>
    <property type="match status" value="1"/>
</dbReference>
<evidence type="ECO:0000313" key="3">
    <source>
        <dbReference type="Proteomes" id="UP001465976"/>
    </source>
</evidence>
<dbReference type="SUPFAM" id="SSF52833">
    <property type="entry name" value="Thioredoxin-like"/>
    <property type="match status" value="1"/>
</dbReference>
<name>A0ABR3END8_9AGAR</name>
<reference evidence="2 3" key="1">
    <citation type="submission" date="2024-02" db="EMBL/GenBank/DDBJ databases">
        <title>A draft genome for the cacao thread blight pathogen Marasmius crinis-equi.</title>
        <authorList>
            <person name="Cohen S.P."/>
            <person name="Baruah I.K."/>
            <person name="Amoako-Attah I."/>
            <person name="Bukari Y."/>
            <person name="Meinhardt L.W."/>
            <person name="Bailey B.A."/>
        </authorList>
    </citation>
    <scope>NUCLEOTIDE SEQUENCE [LARGE SCALE GENOMIC DNA]</scope>
    <source>
        <strain evidence="2 3">GH-76</strain>
    </source>
</reference>
<dbReference type="InterPro" id="IPR036282">
    <property type="entry name" value="Glutathione-S-Trfase_C_sf"/>
</dbReference>
<keyword evidence="3" id="KW-1185">Reference proteome</keyword>
<dbReference type="Proteomes" id="UP001465976">
    <property type="component" value="Unassembled WGS sequence"/>
</dbReference>
<accession>A0ABR3END8</accession>
<organism evidence="2 3">
    <name type="scientific">Marasmius crinis-equi</name>
    <dbReference type="NCBI Taxonomy" id="585013"/>
    <lineage>
        <taxon>Eukaryota</taxon>
        <taxon>Fungi</taxon>
        <taxon>Dikarya</taxon>
        <taxon>Basidiomycota</taxon>
        <taxon>Agaricomycotina</taxon>
        <taxon>Agaricomycetes</taxon>
        <taxon>Agaricomycetidae</taxon>
        <taxon>Agaricales</taxon>
        <taxon>Marasmiineae</taxon>
        <taxon>Marasmiaceae</taxon>
        <taxon>Marasmius</taxon>
    </lineage>
</organism>
<dbReference type="InterPro" id="IPR036249">
    <property type="entry name" value="Thioredoxin-like_sf"/>
</dbReference>
<dbReference type="Pfam" id="PF13409">
    <property type="entry name" value="GST_N_2"/>
    <property type="match status" value="1"/>
</dbReference>
<comment type="caution">
    <text evidence="2">The sequence shown here is derived from an EMBL/GenBank/DDBJ whole genome shotgun (WGS) entry which is preliminary data.</text>
</comment>
<protein>
    <recommendedName>
        <fullName evidence="1">GST N-terminal domain-containing protein</fullName>
    </recommendedName>
</protein>
<feature type="domain" description="GST N-terminal" evidence="1">
    <location>
        <begin position="79"/>
        <end position="170"/>
    </location>
</feature>
<proteinExistence type="predicted"/>
<dbReference type="InterPro" id="IPR004045">
    <property type="entry name" value="Glutathione_S-Trfase_N"/>
</dbReference>
<evidence type="ECO:0000313" key="2">
    <source>
        <dbReference type="EMBL" id="KAL0564382.1"/>
    </source>
</evidence>
<sequence length="310" mass="34965">MSQGWIKTEPLRAYSTVHAVQELLISRQVREFHCNPRGDRKLPAYKARPETTQIIHQSISPFSATLDLNIMITVYDMGPSKFPQEIGASPHVRKVIFTLNYKSIPYKIEPIHFDKVEAAAKSIGAPPTTTKPDGTPKWTIPFIHDSSTGKTISDSLLIAQYLDETYPDTPRVVPEGTRVLQSVFVQAVETKMYVLLPALMGKYEEYAPKELIEARKKQYGHIIAPQLTPEQVLELWNKTKATFDELDASYGENEFVTGEKPVFADLALAAQLSIVRIMFGEESKEWKVVSGWNKGRVGRLVEKALSYKQV</sequence>
<dbReference type="PROSITE" id="PS50404">
    <property type="entry name" value="GST_NTER"/>
    <property type="match status" value="1"/>
</dbReference>